<organism evidence="3">
    <name type="scientific">uncultured Caudovirales phage</name>
    <dbReference type="NCBI Taxonomy" id="2100421"/>
    <lineage>
        <taxon>Viruses</taxon>
        <taxon>Duplodnaviria</taxon>
        <taxon>Heunggongvirae</taxon>
        <taxon>Uroviricota</taxon>
        <taxon>Caudoviricetes</taxon>
        <taxon>Peduoviridae</taxon>
        <taxon>Maltschvirus</taxon>
        <taxon>Maltschvirus maltsch</taxon>
    </lineage>
</organism>
<sequence>MDNVMIDLETLGRRPGCSILSIGAVMFDPESRELGREFYVVVNRKSCVDAGLHEDEETLRWWDEQNPSARSVLNEAENGLLLLSALGQLALFIRQSCSLDQVKVWGNGSDFDNAILACAYAAINFELPWKFWNNRCYRTMKSMVPEVKIARLHGIHHNALYDAKNQAAHLLRILSHAKRR</sequence>
<gene>
    <name evidence="3" type="ORF">UFOVP1414_40</name>
    <name evidence="2" type="ORF">UFOVP442_37</name>
</gene>
<evidence type="ECO:0000313" key="3">
    <source>
        <dbReference type="EMBL" id="CAB4211883.1"/>
    </source>
</evidence>
<dbReference type="GO" id="GO:0003676">
    <property type="term" value="F:nucleic acid binding"/>
    <property type="evidence" value="ECO:0007669"/>
    <property type="project" value="InterPro"/>
</dbReference>
<name>A0A6J5SDS8_9CAUD</name>
<accession>A0A6J5SDS8</accession>
<feature type="domain" description="3'-5' exoribonuclease Rv2179c-like" evidence="1">
    <location>
        <begin position="3"/>
        <end position="172"/>
    </location>
</feature>
<evidence type="ECO:0000259" key="1">
    <source>
        <dbReference type="Pfam" id="PF16473"/>
    </source>
</evidence>
<proteinExistence type="predicted"/>
<keyword evidence="3" id="KW-0269">Exonuclease</keyword>
<dbReference type="Pfam" id="PF16473">
    <property type="entry name" value="Rv2179c-like"/>
    <property type="match status" value="1"/>
</dbReference>
<dbReference type="InterPro" id="IPR033390">
    <property type="entry name" value="Rv2179c-like"/>
</dbReference>
<keyword evidence="3" id="KW-0378">Hydrolase</keyword>
<evidence type="ECO:0000313" key="2">
    <source>
        <dbReference type="EMBL" id="CAB4142647.1"/>
    </source>
</evidence>
<dbReference type="EMBL" id="LR797380">
    <property type="protein sequence ID" value="CAB4211883.1"/>
    <property type="molecule type" value="Genomic_DNA"/>
</dbReference>
<dbReference type="EMBL" id="LR796419">
    <property type="protein sequence ID" value="CAB4142647.1"/>
    <property type="molecule type" value="Genomic_DNA"/>
</dbReference>
<protein>
    <submittedName>
        <fullName evidence="3">Exonuclease</fullName>
    </submittedName>
</protein>
<dbReference type="Gene3D" id="3.30.420.10">
    <property type="entry name" value="Ribonuclease H-like superfamily/Ribonuclease H"/>
    <property type="match status" value="1"/>
</dbReference>
<reference evidence="3" key="1">
    <citation type="submission" date="2020-05" db="EMBL/GenBank/DDBJ databases">
        <authorList>
            <person name="Chiriac C."/>
            <person name="Salcher M."/>
            <person name="Ghai R."/>
            <person name="Kavagutti S V."/>
        </authorList>
    </citation>
    <scope>NUCLEOTIDE SEQUENCE</scope>
</reference>
<dbReference type="InterPro" id="IPR012337">
    <property type="entry name" value="RNaseH-like_sf"/>
</dbReference>
<dbReference type="InterPro" id="IPR036397">
    <property type="entry name" value="RNaseH_sf"/>
</dbReference>
<dbReference type="GO" id="GO:0004527">
    <property type="term" value="F:exonuclease activity"/>
    <property type="evidence" value="ECO:0007669"/>
    <property type="project" value="UniProtKB-KW"/>
</dbReference>
<keyword evidence="3" id="KW-0540">Nuclease</keyword>
<dbReference type="SUPFAM" id="SSF53098">
    <property type="entry name" value="Ribonuclease H-like"/>
    <property type="match status" value="1"/>
</dbReference>